<evidence type="ECO:0000256" key="5">
    <source>
        <dbReference type="ARBA" id="ARBA00022989"/>
    </source>
</evidence>
<keyword evidence="5 7" id="KW-1133">Transmembrane helix</keyword>
<feature type="domain" description="ABC3 transporter permease C-terminal" evidence="8">
    <location>
        <begin position="268"/>
        <end position="392"/>
    </location>
</feature>
<evidence type="ECO:0000256" key="4">
    <source>
        <dbReference type="ARBA" id="ARBA00022692"/>
    </source>
</evidence>
<keyword evidence="10" id="KW-1185">Reference proteome</keyword>
<dbReference type="InterPro" id="IPR051447">
    <property type="entry name" value="Lipoprotein-release_system"/>
</dbReference>
<accession>A0A1D7TKR7</accession>
<keyword evidence="3" id="KW-1003">Cell membrane</keyword>
<dbReference type="STRING" id="1193502.SHALO_1743"/>
<dbReference type="Proteomes" id="UP000094609">
    <property type="component" value="Chromosome"/>
</dbReference>
<sequence length="400" mass="44800">MQKNLSFYLVKKYLRFDKSQPFITVISLLAFFGVAIGLTVLMVAMAIMNGFDKEFEKKLFTMNYPLSIYSRSFSPLDQAQLNTLKEQFPKLLFSPYISTQVIIKKGNRLEGGMLFGVHFEQEAKINAIVAEAIQGKTLDKYDLITGSEIAKTHQFSPDEKATLIFTKNDPGGMSLIPKMKRFNYQGSFRSGLMAYDKAYMYTTLESLAQVMQYDEGHFDGVHIYSDNPLVDIEKIRKVLPDDLGIVGWWQMNGNFFAALALEKRALFIVLMLIILIASLNIISSLLMTVMNRRKEIALLLSLGAYKKEIKNTFFYLGLVIGGGGMVFGILLGSLALFVLGSFDIISLPADVYGTARLPLDLSLLDFILTVVGTSVIVALSSYYPAYKATQINVLDTLRNE</sequence>
<evidence type="ECO:0000256" key="3">
    <source>
        <dbReference type="ARBA" id="ARBA00022475"/>
    </source>
</evidence>
<keyword evidence="4 7" id="KW-0812">Transmembrane</keyword>
<dbReference type="KEGG" id="shal:SHALO_1743"/>
<feature type="transmembrane region" description="Helical" evidence="7">
    <location>
        <begin position="362"/>
        <end position="383"/>
    </location>
</feature>
<comment type="similarity">
    <text evidence="2">Belongs to the ABC-4 integral membrane protein family. LolC/E subfamily.</text>
</comment>
<evidence type="ECO:0000313" key="10">
    <source>
        <dbReference type="Proteomes" id="UP000094609"/>
    </source>
</evidence>
<feature type="transmembrane region" description="Helical" evidence="7">
    <location>
        <begin position="265"/>
        <end position="291"/>
    </location>
</feature>
<evidence type="ECO:0000313" key="9">
    <source>
        <dbReference type="EMBL" id="AOO65514.1"/>
    </source>
</evidence>
<comment type="subcellular location">
    <subcellularLocation>
        <location evidence="1">Cell membrane</location>
        <topology evidence="1">Multi-pass membrane protein</topology>
    </subcellularLocation>
</comment>
<dbReference type="Pfam" id="PF02687">
    <property type="entry name" value="FtsX"/>
    <property type="match status" value="1"/>
</dbReference>
<evidence type="ECO:0000256" key="7">
    <source>
        <dbReference type="SAM" id="Phobius"/>
    </source>
</evidence>
<evidence type="ECO:0000256" key="1">
    <source>
        <dbReference type="ARBA" id="ARBA00004651"/>
    </source>
</evidence>
<dbReference type="GO" id="GO:0044874">
    <property type="term" value="P:lipoprotein localization to outer membrane"/>
    <property type="evidence" value="ECO:0007669"/>
    <property type="project" value="TreeGrafter"/>
</dbReference>
<feature type="transmembrane region" description="Helical" evidence="7">
    <location>
        <begin position="312"/>
        <end position="342"/>
    </location>
</feature>
<dbReference type="EMBL" id="CP017111">
    <property type="protein sequence ID" value="AOO65514.1"/>
    <property type="molecule type" value="Genomic_DNA"/>
</dbReference>
<keyword evidence="6 7" id="KW-0472">Membrane</keyword>
<proteinExistence type="inferred from homology"/>
<dbReference type="PATRIC" id="fig|1193502.14.peg.1769"/>
<dbReference type="AlphaFoldDB" id="A0A1D7TKR7"/>
<reference evidence="10" key="1">
    <citation type="submission" date="2016-08" db="EMBL/GenBank/DDBJ databases">
        <title>Complete genome sequence of the organohalide-respiring Epsilonproteobacterium Sulfurospirillum halorespirans.</title>
        <authorList>
            <person name="Goris T."/>
            <person name="Zimmermann J."/>
            <person name="Schenz B."/>
            <person name="Lemos M."/>
            <person name="Hackermueller J."/>
            <person name="Diekert G."/>
        </authorList>
    </citation>
    <scope>NUCLEOTIDE SEQUENCE [LARGE SCALE GENOMIC DNA]</scope>
    <source>
        <strain>DSM 13726</strain>
        <strain evidence="10">PCE-M2</strain>
    </source>
</reference>
<dbReference type="PANTHER" id="PTHR30489">
    <property type="entry name" value="LIPOPROTEIN-RELEASING SYSTEM TRANSMEMBRANE PROTEIN LOLE"/>
    <property type="match status" value="1"/>
</dbReference>
<organism evidence="9 10">
    <name type="scientific">Sulfurospirillum halorespirans DSM 13726</name>
    <dbReference type="NCBI Taxonomy" id="1193502"/>
    <lineage>
        <taxon>Bacteria</taxon>
        <taxon>Pseudomonadati</taxon>
        <taxon>Campylobacterota</taxon>
        <taxon>Epsilonproteobacteria</taxon>
        <taxon>Campylobacterales</taxon>
        <taxon>Sulfurospirillaceae</taxon>
        <taxon>Sulfurospirillum</taxon>
    </lineage>
</organism>
<dbReference type="PANTHER" id="PTHR30489:SF0">
    <property type="entry name" value="LIPOPROTEIN-RELEASING SYSTEM TRANSMEMBRANE PROTEIN LOLE"/>
    <property type="match status" value="1"/>
</dbReference>
<evidence type="ECO:0000259" key="8">
    <source>
        <dbReference type="Pfam" id="PF02687"/>
    </source>
</evidence>
<dbReference type="RefSeq" id="WP_069478195.1">
    <property type="nucleotide sequence ID" value="NZ_CP017111.1"/>
</dbReference>
<dbReference type="GO" id="GO:0098797">
    <property type="term" value="C:plasma membrane protein complex"/>
    <property type="evidence" value="ECO:0007669"/>
    <property type="project" value="TreeGrafter"/>
</dbReference>
<dbReference type="InterPro" id="IPR003838">
    <property type="entry name" value="ABC3_permease_C"/>
</dbReference>
<feature type="transmembrane region" description="Helical" evidence="7">
    <location>
        <begin position="21"/>
        <end position="48"/>
    </location>
</feature>
<protein>
    <submittedName>
        <fullName evidence="9">Lipoprotein releasing system transmembrane protein LolC</fullName>
    </submittedName>
</protein>
<gene>
    <name evidence="9" type="ORF">SHALO_1743</name>
</gene>
<name>A0A1D7TKR7_9BACT</name>
<evidence type="ECO:0000256" key="6">
    <source>
        <dbReference type="ARBA" id="ARBA00023136"/>
    </source>
</evidence>
<keyword evidence="9" id="KW-0449">Lipoprotein</keyword>
<evidence type="ECO:0000256" key="2">
    <source>
        <dbReference type="ARBA" id="ARBA00005236"/>
    </source>
</evidence>